<evidence type="ECO:0000313" key="2">
    <source>
        <dbReference type="EMBL" id="KAB2817540.1"/>
    </source>
</evidence>
<feature type="transmembrane region" description="Helical" evidence="1">
    <location>
        <begin position="151"/>
        <end position="171"/>
    </location>
</feature>
<sequence length="271" mass="30623">MKDDTTQPRVCINCSHDLSDNMADLYCPHCGQYQVHKRLTIRVILLEMLSVLTNVERGLWRTIEDLTLRPSAVVKGYWSGMTRTYFNPFRYAFLMATFSALLTLSTGVYDKQMGEMQSEGIVSGDLADQPSDEAAFQAEINQKIQTFIRKYLSFFTLMMIPFGAFCLWLLLKGKGIYLGEHMVTSAYYFGHTSLLGIPLIVLSYYDVLHALGQMTISMVINLVYGAILIKKVNDISWGRTILTVPVLTILLLVILTLMSVSIGFFIAILLR</sequence>
<keyword evidence="3" id="KW-1185">Reference proteome</keyword>
<gene>
    <name evidence="2" type="ORF">F8C82_03840</name>
</gene>
<feature type="transmembrane region" description="Helical" evidence="1">
    <location>
        <begin position="183"/>
        <end position="205"/>
    </location>
</feature>
<keyword evidence="1" id="KW-1133">Transmembrane helix</keyword>
<feature type="transmembrane region" description="Helical" evidence="1">
    <location>
        <begin position="211"/>
        <end position="229"/>
    </location>
</feature>
<dbReference type="Proteomes" id="UP000484164">
    <property type="component" value="Unassembled WGS sequence"/>
</dbReference>
<dbReference type="AlphaFoldDB" id="A0A6L3ZK68"/>
<keyword evidence="1" id="KW-0812">Transmembrane</keyword>
<accession>A0A6L3ZK68</accession>
<proteinExistence type="predicted"/>
<keyword evidence="1" id="KW-0472">Membrane</keyword>
<dbReference type="RefSeq" id="WP_151692156.1">
    <property type="nucleotide sequence ID" value="NZ_BMGX01000002.1"/>
</dbReference>
<dbReference type="Pfam" id="PF12412">
    <property type="entry name" value="DUF3667"/>
    <property type="match status" value="1"/>
</dbReference>
<dbReference type="OrthoDB" id="1143019at2"/>
<protein>
    <submittedName>
        <fullName evidence="2">DUF3667 domain-containing protein</fullName>
    </submittedName>
</protein>
<comment type="caution">
    <text evidence="2">The sequence shown here is derived from an EMBL/GenBank/DDBJ whole genome shotgun (WGS) entry which is preliminary data.</text>
</comment>
<evidence type="ECO:0000313" key="3">
    <source>
        <dbReference type="Proteomes" id="UP000484164"/>
    </source>
</evidence>
<name>A0A6L3ZK68_9FLAO</name>
<dbReference type="InterPro" id="IPR022134">
    <property type="entry name" value="DUF3667"/>
</dbReference>
<dbReference type="EMBL" id="WBVQ01000001">
    <property type="protein sequence ID" value="KAB2817540.1"/>
    <property type="molecule type" value="Genomic_DNA"/>
</dbReference>
<evidence type="ECO:0000256" key="1">
    <source>
        <dbReference type="SAM" id="Phobius"/>
    </source>
</evidence>
<organism evidence="2 3">
    <name type="scientific">Phaeocystidibacter marisrubri</name>
    <dbReference type="NCBI Taxonomy" id="1577780"/>
    <lineage>
        <taxon>Bacteria</taxon>
        <taxon>Pseudomonadati</taxon>
        <taxon>Bacteroidota</taxon>
        <taxon>Flavobacteriia</taxon>
        <taxon>Flavobacteriales</taxon>
        <taxon>Phaeocystidibacteraceae</taxon>
        <taxon>Phaeocystidibacter</taxon>
    </lineage>
</organism>
<reference evidence="2 3" key="1">
    <citation type="submission" date="2019-10" db="EMBL/GenBank/DDBJ databases">
        <title>Genome sequence of Phaeocystidibacter marisrubri JCM30614 (type strain).</title>
        <authorList>
            <person name="Bowman J.P."/>
        </authorList>
    </citation>
    <scope>NUCLEOTIDE SEQUENCE [LARGE SCALE GENOMIC DNA]</scope>
    <source>
        <strain evidence="2 3">JCM 30614</strain>
    </source>
</reference>
<feature type="transmembrane region" description="Helical" evidence="1">
    <location>
        <begin position="241"/>
        <end position="270"/>
    </location>
</feature>